<dbReference type="AlphaFoldDB" id="A0A250FKZ0"/>
<dbReference type="SMART" id="SM00854">
    <property type="entry name" value="PGA_cap"/>
    <property type="match status" value="1"/>
</dbReference>
<evidence type="ECO:0000313" key="4">
    <source>
        <dbReference type="Proteomes" id="UP000217250"/>
    </source>
</evidence>
<gene>
    <name evidence="3" type="ORF">CGC50_00540</name>
</gene>
<comment type="similarity">
    <text evidence="1">Belongs to the CapA family.</text>
</comment>
<dbReference type="RefSeq" id="WP_095909261.1">
    <property type="nucleotide sequence ID" value="NZ_CAUPXI010000016.1"/>
</dbReference>
<dbReference type="SUPFAM" id="SSF56300">
    <property type="entry name" value="Metallo-dependent phosphatases"/>
    <property type="match status" value="1"/>
</dbReference>
<dbReference type="GeneID" id="84807054"/>
<dbReference type="InterPro" id="IPR052169">
    <property type="entry name" value="CW_Biosynth-Accessory"/>
</dbReference>
<accession>A0A250FKZ0</accession>
<dbReference type="KEGG" id="cgh:CGC50_00540"/>
<dbReference type="Proteomes" id="UP000217250">
    <property type="component" value="Chromosome"/>
</dbReference>
<dbReference type="EMBL" id="CP022386">
    <property type="protein sequence ID" value="ATA85773.1"/>
    <property type="molecule type" value="Genomic_DNA"/>
</dbReference>
<organism evidence="3 4">
    <name type="scientific">Capnocytophaga gingivalis</name>
    <dbReference type="NCBI Taxonomy" id="1017"/>
    <lineage>
        <taxon>Bacteria</taxon>
        <taxon>Pseudomonadati</taxon>
        <taxon>Bacteroidota</taxon>
        <taxon>Flavobacteriia</taxon>
        <taxon>Flavobacteriales</taxon>
        <taxon>Flavobacteriaceae</taxon>
        <taxon>Capnocytophaga</taxon>
    </lineage>
</organism>
<proteinExistence type="inferred from homology"/>
<sequence>MSYKYFLFISLIFCNLSYGQIRPTLIPVQRDTLAPSLSKAPLALSPTKDTLSIVAVGDVMIGSAFPLGYLPKDDAIESFKQVKPYLKGDIVFGNLEGAILDEGDSDKCKDKEEGSCYAFRMPDRYGTILKEAGFNLMSTANNHANDFGEKGRLNTARVLNEVGIYHAGPVENKSVVFEKEGIKYGFCAFSPNSHMISINATEKVINLIQELRPQVDILIVSFHGGAEGASYTRVTRQKETFYGENRGNVYEFAHTAIDNGADIVLGHGPHVTRAVEVYKGKFIAYSMGNFNTYGRFSLAGPNGIAPLFDIKINRKGDFLFANVLSVKQTKAKGLELDNNCKVYEELKRLTQLDFPETPLSFEQDGIYLKEVVPTTAIQAIE</sequence>
<dbReference type="PANTHER" id="PTHR33393">
    <property type="entry name" value="POLYGLUTAMINE SYNTHESIS ACCESSORY PROTEIN RV0574C-RELATED"/>
    <property type="match status" value="1"/>
</dbReference>
<protein>
    <submittedName>
        <fullName evidence="3">Capsule biosynthesis protein CapA</fullName>
    </submittedName>
</protein>
<name>A0A250FKZ0_9FLAO</name>
<feature type="domain" description="Capsule synthesis protein CapA" evidence="2">
    <location>
        <begin position="52"/>
        <end position="294"/>
    </location>
</feature>
<dbReference type="InterPro" id="IPR019079">
    <property type="entry name" value="Capsule_synth_CapA"/>
</dbReference>
<reference evidence="4" key="1">
    <citation type="submission" date="2017-06" db="EMBL/GenBank/DDBJ databases">
        <title>Capnocytophaga spp. assemblies.</title>
        <authorList>
            <person name="Gulvik C.A."/>
        </authorList>
    </citation>
    <scope>NUCLEOTIDE SEQUENCE [LARGE SCALE GENOMIC DNA]</scope>
    <source>
        <strain evidence="4">H1496</strain>
    </source>
</reference>
<dbReference type="Gene3D" id="3.60.21.10">
    <property type="match status" value="1"/>
</dbReference>
<dbReference type="Pfam" id="PF09587">
    <property type="entry name" value="PGA_cap"/>
    <property type="match status" value="1"/>
</dbReference>
<dbReference type="OrthoDB" id="9810906at2"/>
<dbReference type="InterPro" id="IPR029052">
    <property type="entry name" value="Metallo-depent_PP-like"/>
</dbReference>
<evidence type="ECO:0000313" key="3">
    <source>
        <dbReference type="EMBL" id="ATA85773.1"/>
    </source>
</evidence>
<dbReference type="CDD" id="cd07381">
    <property type="entry name" value="MPP_CapA"/>
    <property type="match status" value="1"/>
</dbReference>
<evidence type="ECO:0000259" key="2">
    <source>
        <dbReference type="SMART" id="SM00854"/>
    </source>
</evidence>
<evidence type="ECO:0000256" key="1">
    <source>
        <dbReference type="ARBA" id="ARBA00005662"/>
    </source>
</evidence>
<dbReference type="PANTHER" id="PTHR33393:SF11">
    <property type="entry name" value="POLYGLUTAMINE SYNTHESIS ACCESSORY PROTEIN RV0574C-RELATED"/>
    <property type="match status" value="1"/>
</dbReference>